<dbReference type="InterPro" id="IPR015500">
    <property type="entry name" value="Peptidase_S8_subtilisin-rel"/>
</dbReference>
<dbReference type="PROSITE" id="PS00138">
    <property type="entry name" value="SUBTILASE_SER"/>
    <property type="match status" value="1"/>
</dbReference>
<keyword evidence="3 5" id="KW-0378">Hydrolase</keyword>
<dbReference type="Gene3D" id="3.50.30.30">
    <property type="match status" value="1"/>
</dbReference>
<comment type="caution">
    <text evidence="8">The sequence shown here is derived from an EMBL/GenBank/DDBJ whole genome shotgun (WGS) entry which is preliminary data.</text>
</comment>
<organism evidence="8 9">
    <name type="scientific">Nonomuraea recticatena</name>
    <dbReference type="NCBI Taxonomy" id="46178"/>
    <lineage>
        <taxon>Bacteria</taxon>
        <taxon>Bacillati</taxon>
        <taxon>Actinomycetota</taxon>
        <taxon>Actinomycetes</taxon>
        <taxon>Streptosporangiales</taxon>
        <taxon>Streptosporangiaceae</taxon>
        <taxon>Nonomuraea</taxon>
    </lineage>
</organism>
<keyword evidence="9" id="KW-1185">Reference proteome</keyword>
<name>A0ABP6DJF3_9ACTN</name>
<dbReference type="PANTHER" id="PTHR43806">
    <property type="entry name" value="PEPTIDASE S8"/>
    <property type="match status" value="1"/>
</dbReference>
<evidence type="ECO:0000256" key="2">
    <source>
        <dbReference type="ARBA" id="ARBA00022670"/>
    </source>
</evidence>
<dbReference type="CDD" id="cd07487">
    <property type="entry name" value="Peptidases_S8_1"/>
    <property type="match status" value="1"/>
</dbReference>
<dbReference type="InterPro" id="IPR013783">
    <property type="entry name" value="Ig-like_fold"/>
</dbReference>
<dbReference type="Gene3D" id="2.60.40.10">
    <property type="entry name" value="Immunoglobulins"/>
    <property type="match status" value="1"/>
</dbReference>
<evidence type="ECO:0000256" key="6">
    <source>
        <dbReference type="RuleBase" id="RU003355"/>
    </source>
</evidence>
<dbReference type="InterPro" id="IPR022398">
    <property type="entry name" value="Peptidase_S8_His-AS"/>
</dbReference>
<evidence type="ECO:0000256" key="1">
    <source>
        <dbReference type="ARBA" id="ARBA00011073"/>
    </source>
</evidence>
<evidence type="ECO:0000259" key="7">
    <source>
        <dbReference type="Pfam" id="PF00082"/>
    </source>
</evidence>
<comment type="similarity">
    <text evidence="1 5 6">Belongs to the peptidase S8 family.</text>
</comment>
<feature type="active site" description="Charge relay system" evidence="5">
    <location>
        <position position="271"/>
    </location>
</feature>
<feature type="active site" description="Charge relay system" evidence="5">
    <location>
        <position position="239"/>
    </location>
</feature>
<evidence type="ECO:0000256" key="5">
    <source>
        <dbReference type="PROSITE-ProRule" id="PRU01240"/>
    </source>
</evidence>
<dbReference type="InterPro" id="IPR050131">
    <property type="entry name" value="Peptidase_S8_subtilisin-like"/>
</dbReference>
<evidence type="ECO:0000313" key="9">
    <source>
        <dbReference type="Proteomes" id="UP001501666"/>
    </source>
</evidence>
<evidence type="ECO:0000256" key="4">
    <source>
        <dbReference type="ARBA" id="ARBA00022825"/>
    </source>
</evidence>
<dbReference type="SUPFAM" id="SSF52743">
    <property type="entry name" value="Subtilisin-like"/>
    <property type="match status" value="1"/>
</dbReference>
<evidence type="ECO:0000313" key="8">
    <source>
        <dbReference type="EMBL" id="GAA2646687.1"/>
    </source>
</evidence>
<keyword evidence="2 5" id="KW-0645">Protease</keyword>
<keyword evidence="4 5" id="KW-0720">Serine protease</keyword>
<dbReference type="EMBL" id="BAAATE010000002">
    <property type="protein sequence ID" value="GAA2646687.1"/>
    <property type="molecule type" value="Genomic_DNA"/>
</dbReference>
<dbReference type="PROSITE" id="PS00136">
    <property type="entry name" value="SUBTILASE_ASP"/>
    <property type="match status" value="1"/>
</dbReference>
<dbReference type="PANTHER" id="PTHR43806:SF65">
    <property type="entry name" value="SERINE PROTEASE APRX"/>
    <property type="match status" value="1"/>
</dbReference>
<reference evidence="9" key="1">
    <citation type="journal article" date="2019" name="Int. J. Syst. Evol. Microbiol.">
        <title>The Global Catalogue of Microorganisms (GCM) 10K type strain sequencing project: providing services to taxonomists for standard genome sequencing and annotation.</title>
        <authorList>
            <consortium name="The Broad Institute Genomics Platform"/>
            <consortium name="The Broad Institute Genome Sequencing Center for Infectious Disease"/>
            <person name="Wu L."/>
            <person name="Ma J."/>
        </authorList>
    </citation>
    <scope>NUCLEOTIDE SEQUENCE [LARGE SCALE GENOMIC DNA]</scope>
    <source>
        <strain evidence="9">JCM 6835</strain>
    </source>
</reference>
<dbReference type="Proteomes" id="UP001501666">
    <property type="component" value="Unassembled WGS sequence"/>
</dbReference>
<dbReference type="InterPro" id="IPR036852">
    <property type="entry name" value="Peptidase_S8/S53_dom_sf"/>
</dbReference>
<feature type="domain" description="Peptidase S8/S53" evidence="7">
    <location>
        <begin position="230"/>
        <end position="493"/>
    </location>
</feature>
<protein>
    <recommendedName>
        <fullName evidence="7">Peptidase S8/S53 domain-containing protein</fullName>
    </recommendedName>
</protein>
<proteinExistence type="inferred from homology"/>
<accession>A0ABP6DJF3</accession>
<dbReference type="PROSITE" id="PS51892">
    <property type="entry name" value="SUBTILASE"/>
    <property type="match status" value="1"/>
</dbReference>
<feature type="active site" description="Charge relay system" evidence="5">
    <location>
        <position position="447"/>
    </location>
</feature>
<evidence type="ECO:0000256" key="3">
    <source>
        <dbReference type="ARBA" id="ARBA00022801"/>
    </source>
</evidence>
<dbReference type="InterPro" id="IPR000209">
    <property type="entry name" value="Peptidase_S8/S53_dom"/>
</dbReference>
<dbReference type="Pfam" id="PF00082">
    <property type="entry name" value="Peptidase_S8"/>
    <property type="match status" value="1"/>
</dbReference>
<dbReference type="InterPro" id="IPR023827">
    <property type="entry name" value="Peptidase_S8_Asp-AS"/>
</dbReference>
<sequence length="984" mass="101340">MVLGTLVAPGASPALATPRPPTPGPIPLTGLSPGAKTITLVTGDVVNLVEAGGGKYAVTAEAKPRPDGTRALLSTQATPKGVYVTPSDAMPAIQAGRLDRELFNVTYLAENGYTDDKAKQVPVIVQYPKQRGDASVAAEPIPASDPVLTLESVNASAVKVTKAQAGTFWHAVRAVPEKKDASGLAGLANTPGTLRGDIAKVWLDRKVKADLDVSVPMIGAPQAWAGGHDGTGVKVAVLDTGIDAAHPDLTGKVVASKSFIPGQEVKDGHGHGTHVASTVVGSGAASNGTSKGVAPGAQLIIGKVLDDSGSGTDSSAIEGMEWAVASGARIVSMSLGSGPTDGTDPMSLAVDSLSASSGALFVIAAGNSGASGAETVSSPGTAGTALTVAAVDENDEWATFSGQGPRVGGGLKPDIAAPGVDITAARAAGTTMGTPLDEYYTAAAGTSMATPHVAGAAAILAQKHPDWTGQKLKAALMSTAKDDELSVYKQGAGRVDVGRAYTQQVFATTTALDFGALTEESGPVGRDLTYTNLGGEAVTLTLAPDLRKSDGSTVEGALTVAATTLTVPALGTATTTVTLDPKGLTLGVYTGVVTATADDVQLRTPAGAVREAPKATLTIHTLGRDGKPYSPWGQDTIDVAGNKGLVGGTLLTAVGTTVTRVPQGVLSVAQVLDWIGDDDRYNLGFLFQPEITVTGDTEITLDARKLSEVRFTTPKPAEPLNNSVTFAYQRTAANGSPYMGALSTNQPIGAWARLWANPTEKVTHGKFRFHTRFTLGQAEVAMSVGRRGDVLHPAAPAHGFNMYGVHEQGAFPDFRPFVGTQELEVIDVGLGNPEDLTGRNLRGKLVLLEAAMAKDVYGQPTCGVAIERIGAIRDAGAAAIAHFPSAGTGCAIPLGIAQIPFTGPAKPVGIPNVSLPTREAVKLREQITNGKRITVRVSGTPESPYTYTFAPYEEGRVPRSLHYTFTERDLARIDMDIHTVTPER</sequence>
<gene>
    <name evidence="8" type="ORF">GCM10010412_009570</name>
</gene>
<dbReference type="PROSITE" id="PS00137">
    <property type="entry name" value="SUBTILASE_HIS"/>
    <property type="match status" value="1"/>
</dbReference>
<dbReference type="Gene3D" id="3.40.50.200">
    <property type="entry name" value="Peptidase S8/S53 domain"/>
    <property type="match status" value="1"/>
</dbReference>
<dbReference type="InterPro" id="IPR023828">
    <property type="entry name" value="Peptidase_S8_Ser-AS"/>
</dbReference>
<dbReference type="PRINTS" id="PR00723">
    <property type="entry name" value="SUBTILISIN"/>
</dbReference>